<evidence type="ECO:0000313" key="5">
    <source>
        <dbReference type="Proteomes" id="UP000507222"/>
    </source>
</evidence>
<organism evidence="3 5">
    <name type="scientific">Prunus armeniaca</name>
    <name type="common">Apricot</name>
    <name type="synonym">Armeniaca vulgaris</name>
    <dbReference type="NCBI Taxonomy" id="36596"/>
    <lineage>
        <taxon>Eukaryota</taxon>
        <taxon>Viridiplantae</taxon>
        <taxon>Streptophyta</taxon>
        <taxon>Embryophyta</taxon>
        <taxon>Tracheophyta</taxon>
        <taxon>Spermatophyta</taxon>
        <taxon>Magnoliopsida</taxon>
        <taxon>eudicotyledons</taxon>
        <taxon>Gunneridae</taxon>
        <taxon>Pentapetalae</taxon>
        <taxon>rosids</taxon>
        <taxon>fabids</taxon>
        <taxon>Rosales</taxon>
        <taxon>Rosaceae</taxon>
        <taxon>Amygdaloideae</taxon>
        <taxon>Amygdaleae</taxon>
        <taxon>Prunus</taxon>
    </lineage>
</organism>
<dbReference type="Proteomes" id="UP000507222">
    <property type="component" value="Unassembled WGS sequence"/>
</dbReference>
<reference evidence="3 5" key="2">
    <citation type="submission" date="2020-05" db="EMBL/GenBank/DDBJ databases">
        <authorList>
            <person name="Campoy J."/>
            <person name="Schneeberger K."/>
            <person name="Spophaly S."/>
        </authorList>
    </citation>
    <scope>NUCLEOTIDE SEQUENCE [LARGE SCALE GENOMIC DNA]</scope>
    <source>
        <strain evidence="3">PruArmRojPasFocal</strain>
    </source>
</reference>
<evidence type="ECO:0000313" key="4">
    <source>
        <dbReference type="EMBL" id="CAB4321385.1"/>
    </source>
</evidence>
<name>A0A6J5VQ25_PRUAR</name>
<dbReference type="Proteomes" id="UP000507245">
    <property type="component" value="Unassembled WGS sequence"/>
</dbReference>
<proteinExistence type="predicted"/>
<dbReference type="GO" id="GO:0016616">
    <property type="term" value="F:oxidoreductase activity, acting on the CH-OH group of donors, NAD or NADP as acceptor"/>
    <property type="evidence" value="ECO:0007669"/>
    <property type="project" value="TreeGrafter"/>
</dbReference>
<dbReference type="Gene3D" id="3.40.50.720">
    <property type="entry name" value="NAD(P)-binding Rossmann-like Domain"/>
    <property type="match status" value="1"/>
</dbReference>
<dbReference type="EMBL" id="CAEKDK010000008">
    <property type="protein sequence ID" value="CAB4291066.1"/>
    <property type="molecule type" value="Genomic_DNA"/>
</dbReference>
<dbReference type="EMBL" id="CAEKKB010000008">
    <property type="protein sequence ID" value="CAB4321385.1"/>
    <property type="molecule type" value="Genomic_DNA"/>
</dbReference>
<evidence type="ECO:0000313" key="3">
    <source>
        <dbReference type="EMBL" id="CAB4291066.1"/>
    </source>
</evidence>
<dbReference type="AlphaFoldDB" id="A0A6J5VQ25"/>
<dbReference type="InterPro" id="IPR036291">
    <property type="entry name" value="NAD(P)-bd_dom_sf"/>
</dbReference>
<evidence type="ECO:0008006" key="7">
    <source>
        <dbReference type="Google" id="ProtNLM"/>
    </source>
</evidence>
<sequence length="114" mass="12921">MHAFKGNQKKLVHLWRLEGARERLRLVKADLMEEGSLDDAILEILEPAVEGTLNVLHSCKKNLSLRRVVLTSSSSAVRVKPDEDFDSNIPLDESSWSSVKLCETLRWHSVLVEV</sequence>
<evidence type="ECO:0000256" key="2">
    <source>
        <dbReference type="ARBA" id="ARBA00023002"/>
    </source>
</evidence>
<dbReference type="PANTHER" id="PTHR10366:SF821">
    <property type="entry name" value="TETRAKETIDE ALPHA-PYRONE REDUCTASE 1"/>
    <property type="match status" value="1"/>
</dbReference>
<keyword evidence="6" id="KW-1185">Reference proteome</keyword>
<reference evidence="6" key="1">
    <citation type="journal article" date="2020" name="Genome Biol.">
        <title>Gamete binning: chromosome-level and haplotype-resolved genome assembly enabled by high-throughput single-cell sequencing of gamete genomes.</title>
        <authorList>
            <person name="Campoy J.A."/>
            <person name="Sun H."/>
            <person name="Goel M."/>
            <person name="Jiao W.-B."/>
            <person name="Folz-Donahue K."/>
            <person name="Wang N."/>
            <person name="Rubio M."/>
            <person name="Liu C."/>
            <person name="Kukat C."/>
            <person name="Ruiz D."/>
            <person name="Huettel B."/>
            <person name="Schneeberger K."/>
        </authorList>
    </citation>
    <scope>NUCLEOTIDE SEQUENCE [LARGE SCALE GENOMIC DNA]</scope>
    <source>
        <strain evidence="6">cv. Rojo Pasion</strain>
    </source>
</reference>
<gene>
    <name evidence="3" type="ORF">CURHAP_LOCUS51306</name>
    <name evidence="4" type="ORF">ORAREDHAP_LOCUS50569</name>
</gene>
<evidence type="ECO:0000313" key="6">
    <source>
        <dbReference type="Proteomes" id="UP000507245"/>
    </source>
</evidence>
<dbReference type="PANTHER" id="PTHR10366">
    <property type="entry name" value="NAD DEPENDENT EPIMERASE/DEHYDRATASE"/>
    <property type="match status" value="1"/>
</dbReference>
<keyword evidence="2" id="KW-0560">Oxidoreductase</keyword>
<dbReference type="OrthoDB" id="2735536at2759"/>
<dbReference type="SUPFAM" id="SSF51735">
    <property type="entry name" value="NAD(P)-binding Rossmann-fold domains"/>
    <property type="match status" value="1"/>
</dbReference>
<accession>A0A6J5VQ25</accession>
<evidence type="ECO:0000256" key="1">
    <source>
        <dbReference type="ARBA" id="ARBA00022857"/>
    </source>
</evidence>
<keyword evidence="1" id="KW-0521">NADP</keyword>
<protein>
    <recommendedName>
        <fullName evidence="7">3-beta hydroxysteroid dehydrogenase/isomerase domain-containing protein</fullName>
    </recommendedName>
</protein>
<dbReference type="InterPro" id="IPR050425">
    <property type="entry name" value="NAD(P)_dehydrat-like"/>
</dbReference>